<evidence type="ECO:0000256" key="1">
    <source>
        <dbReference type="SAM" id="MobiDB-lite"/>
    </source>
</evidence>
<dbReference type="Proteomes" id="UP000006461">
    <property type="component" value="Chromosome"/>
</dbReference>
<sequence>MSHDQGTASTGEWAWVVRARSRSRAPTWSPDRRLPVRWGSDGPGLPARTRVRTAQDRGRAQGARGQDLAPGWLSARRGARGLRSANSVWRGRRSSRSADGASGERDGSRPPARPATERRTGRAAGEQRQSVSARPLSPTTAHPDGDDNDSGDQAGRAIATPLFPATDDLTRHTTVIPNTAAAHPPGKTGPTTTTEPARARHR</sequence>
<evidence type="ECO:0000313" key="3">
    <source>
        <dbReference type="Proteomes" id="UP000006461"/>
    </source>
</evidence>
<reference evidence="2 3" key="1">
    <citation type="journal article" date="2012" name="J. Bacteriol.">
        <title>Genome Sequence of Radiation-Resistant Modestobacter marinus Strain BC501, a Representative Actinobacterium That Thrives on Calcareous Stone Surfaces.</title>
        <authorList>
            <person name="Normand P."/>
            <person name="Gury J."/>
            <person name="Pujic P."/>
            <person name="Chouaia B."/>
            <person name="Crotti E."/>
            <person name="Brusetti L."/>
            <person name="Daffonchio D."/>
            <person name="Vacherie B."/>
            <person name="Barbe V."/>
            <person name="Medigue C."/>
            <person name="Calteau A."/>
            <person name="Ghodhbane-Gtari F."/>
            <person name="Essoussi I."/>
            <person name="Nouioui I."/>
            <person name="Abbassi-Ghozzi I."/>
            <person name="Gtari M."/>
        </authorList>
    </citation>
    <scope>NUCLEOTIDE SEQUENCE [LARGE SCALE GENOMIC DNA]</scope>
    <source>
        <strain evidence="3">BC 501</strain>
    </source>
</reference>
<evidence type="ECO:0000313" key="2">
    <source>
        <dbReference type="EMBL" id="CCH88036.1"/>
    </source>
</evidence>
<keyword evidence="3" id="KW-1185">Reference proteome</keyword>
<gene>
    <name evidence="2" type="ordered locus">MODMU_2607</name>
</gene>
<dbReference type="HOGENOM" id="CLU_1353389_0_0_11"/>
<dbReference type="KEGG" id="mmar:MODMU_2607"/>
<name>I4EXC3_MODI5</name>
<feature type="region of interest" description="Disordered" evidence="1">
    <location>
        <begin position="18"/>
        <end position="202"/>
    </location>
</feature>
<proteinExistence type="predicted"/>
<accession>I4EXC3</accession>
<dbReference type="AlphaFoldDB" id="I4EXC3"/>
<dbReference type="STRING" id="477641.MODMU_2607"/>
<protein>
    <submittedName>
        <fullName evidence="2">Uncharacterized protein</fullName>
    </submittedName>
</protein>
<feature type="compositionally biased region" description="Low complexity" evidence="1">
    <location>
        <begin position="179"/>
        <end position="196"/>
    </location>
</feature>
<dbReference type="EMBL" id="FO203431">
    <property type="protein sequence ID" value="CCH88036.1"/>
    <property type="molecule type" value="Genomic_DNA"/>
</dbReference>
<feature type="compositionally biased region" description="Low complexity" evidence="1">
    <location>
        <begin position="73"/>
        <end position="85"/>
    </location>
</feature>
<organism evidence="2 3">
    <name type="scientific">Modestobacter italicus (strain DSM 44449 / CECT 9708 / BC 501)</name>
    <dbReference type="NCBI Taxonomy" id="2732864"/>
    <lineage>
        <taxon>Bacteria</taxon>
        <taxon>Bacillati</taxon>
        <taxon>Actinomycetota</taxon>
        <taxon>Actinomycetes</taxon>
        <taxon>Geodermatophilales</taxon>
        <taxon>Geodermatophilaceae</taxon>
        <taxon>Modestobacter</taxon>
    </lineage>
</organism>
<feature type="compositionally biased region" description="Polar residues" evidence="1">
    <location>
        <begin position="127"/>
        <end position="140"/>
    </location>
</feature>